<organism evidence="13 14">
    <name type="scientific">Massilia violaceinigra</name>
    <dbReference type="NCBI Taxonomy" id="2045208"/>
    <lineage>
        <taxon>Bacteria</taxon>
        <taxon>Pseudomonadati</taxon>
        <taxon>Pseudomonadota</taxon>
        <taxon>Betaproteobacteria</taxon>
        <taxon>Burkholderiales</taxon>
        <taxon>Oxalobacteraceae</taxon>
        <taxon>Telluria group</taxon>
        <taxon>Massilia</taxon>
    </lineage>
</organism>
<dbReference type="EMBL" id="CP063361">
    <property type="protein sequence ID" value="UOD27903.1"/>
    <property type="molecule type" value="Genomic_DNA"/>
</dbReference>
<keyword evidence="7" id="KW-0406">Ion transport</keyword>
<evidence type="ECO:0000256" key="2">
    <source>
        <dbReference type="ARBA" id="ARBA00011233"/>
    </source>
</evidence>
<gene>
    <name evidence="13" type="ORF">INH39_20750</name>
</gene>
<keyword evidence="5" id="KW-0812">Transmembrane</keyword>
<proteinExistence type="predicted"/>
<feature type="domain" description="Porin" evidence="12">
    <location>
        <begin position="7"/>
        <end position="301"/>
    </location>
</feature>
<dbReference type="RefSeq" id="WP_243489105.1">
    <property type="nucleotide sequence ID" value="NZ_CP063361.1"/>
</dbReference>
<dbReference type="CDD" id="cd00342">
    <property type="entry name" value="gram_neg_porins"/>
    <property type="match status" value="1"/>
</dbReference>
<feature type="chain" id="PRO_5047075653" evidence="11">
    <location>
        <begin position="21"/>
        <end position="336"/>
    </location>
</feature>
<dbReference type="Pfam" id="PF13609">
    <property type="entry name" value="Porin_4"/>
    <property type="match status" value="1"/>
</dbReference>
<feature type="signal peptide" evidence="11">
    <location>
        <begin position="1"/>
        <end position="20"/>
    </location>
</feature>
<evidence type="ECO:0000256" key="1">
    <source>
        <dbReference type="ARBA" id="ARBA00004571"/>
    </source>
</evidence>
<comment type="subunit">
    <text evidence="2">Homotrimer.</text>
</comment>
<dbReference type="PANTHER" id="PTHR34501">
    <property type="entry name" value="PROTEIN YDDL-RELATED"/>
    <property type="match status" value="1"/>
</dbReference>
<evidence type="ECO:0000259" key="12">
    <source>
        <dbReference type="Pfam" id="PF13609"/>
    </source>
</evidence>
<dbReference type="Gene3D" id="2.40.160.10">
    <property type="entry name" value="Porin"/>
    <property type="match status" value="1"/>
</dbReference>
<comment type="subcellular location">
    <subcellularLocation>
        <location evidence="1">Cell outer membrane</location>
        <topology evidence="1">Multi-pass membrane protein</topology>
    </subcellularLocation>
</comment>
<evidence type="ECO:0000313" key="14">
    <source>
        <dbReference type="Proteomes" id="UP000831532"/>
    </source>
</evidence>
<dbReference type="InterPro" id="IPR002299">
    <property type="entry name" value="Porin_Neis"/>
</dbReference>
<evidence type="ECO:0000256" key="6">
    <source>
        <dbReference type="ARBA" id="ARBA00022729"/>
    </source>
</evidence>
<evidence type="ECO:0000256" key="8">
    <source>
        <dbReference type="ARBA" id="ARBA00023114"/>
    </source>
</evidence>
<evidence type="ECO:0000256" key="10">
    <source>
        <dbReference type="ARBA" id="ARBA00023237"/>
    </source>
</evidence>
<evidence type="ECO:0000313" key="13">
    <source>
        <dbReference type="EMBL" id="UOD27903.1"/>
    </source>
</evidence>
<evidence type="ECO:0000256" key="9">
    <source>
        <dbReference type="ARBA" id="ARBA00023136"/>
    </source>
</evidence>
<dbReference type="PRINTS" id="PR00182">
    <property type="entry name" value="ECOLNEIPORIN"/>
</dbReference>
<dbReference type="PANTHER" id="PTHR34501:SF9">
    <property type="entry name" value="MAJOR OUTER MEMBRANE PROTEIN P.IA"/>
    <property type="match status" value="1"/>
</dbReference>
<evidence type="ECO:0000256" key="11">
    <source>
        <dbReference type="SAM" id="SignalP"/>
    </source>
</evidence>
<name>A0ABY3ZZJ9_9BURK</name>
<dbReference type="Proteomes" id="UP000831532">
    <property type="component" value="Chromosome"/>
</dbReference>
<protein>
    <submittedName>
        <fullName evidence="13">Porin</fullName>
    </submittedName>
</protein>
<dbReference type="InterPro" id="IPR023614">
    <property type="entry name" value="Porin_dom_sf"/>
</dbReference>
<evidence type="ECO:0000256" key="4">
    <source>
        <dbReference type="ARBA" id="ARBA00022452"/>
    </source>
</evidence>
<dbReference type="SUPFAM" id="SSF56935">
    <property type="entry name" value="Porins"/>
    <property type="match status" value="1"/>
</dbReference>
<evidence type="ECO:0000256" key="7">
    <source>
        <dbReference type="ARBA" id="ARBA00023065"/>
    </source>
</evidence>
<keyword evidence="8" id="KW-0626">Porin</keyword>
<evidence type="ECO:0000256" key="5">
    <source>
        <dbReference type="ARBA" id="ARBA00022692"/>
    </source>
</evidence>
<dbReference type="InterPro" id="IPR033900">
    <property type="entry name" value="Gram_neg_porin_domain"/>
</dbReference>
<keyword evidence="3" id="KW-0813">Transport</keyword>
<reference evidence="13 14" key="1">
    <citation type="submission" date="2020-10" db="EMBL/GenBank/DDBJ databases">
        <title>Genome analysis of Massilia species.</title>
        <authorList>
            <person name="Jung D.-H."/>
        </authorList>
    </citation>
    <scope>NUCLEOTIDE SEQUENCE [LARGE SCALE GENOMIC DNA]</scope>
    <source>
        <strain evidence="14">sipir</strain>
    </source>
</reference>
<evidence type="ECO:0000256" key="3">
    <source>
        <dbReference type="ARBA" id="ARBA00022448"/>
    </source>
</evidence>
<keyword evidence="14" id="KW-1185">Reference proteome</keyword>
<keyword evidence="6 11" id="KW-0732">Signal</keyword>
<accession>A0ABY3ZZJ9</accession>
<dbReference type="InterPro" id="IPR050298">
    <property type="entry name" value="Gram-neg_bact_OMP"/>
</dbReference>
<keyword evidence="10" id="KW-0998">Cell outer membrane</keyword>
<keyword evidence="4" id="KW-1134">Transmembrane beta strand</keyword>
<dbReference type="PRINTS" id="PR00184">
    <property type="entry name" value="NEISSPPORIN"/>
</dbReference>
<keyword evidence="9" id="KW-0472">Membrane</keyword>
<sequence length="336" mass="34521">MQCKLMAVVLAAAIPLCASAQSSVTIYGVADAALAKEDTGAPGGSRTVVNSGNQSTSRVGFRGVEDLGNGLSAVFNLEAGVALDSGMGDSSLFGRRSVVGLKGGFGTVMIGREYTPIADVANASDINGQGFYGTNLNSFGANRLTRRISNSVNYKSNSMGGVIVSAGYGLGETVTGPSLDLMGLAVEYKANNIYVGAGYHQVERLASGDDKEMIFGAGFTAGPVEVRGNYMVANPTGNGNKYEQANAGVSYTFGANKIYGNLQQSKLEGGAKGNGFSLAYSYALSKRTNVYTSYASIRNNNKATFGIFSAGATVVPPAGAVGSDPSAFSVGVRHSF</sequence>
<dbReference type="InterPro" id="IPR001702">
    <property type="entry name" value="Porin_Gram-ve"/>
</dbReference>